<evidence type="ECO:0000256" key="1">
    <source>
        <dbReference type="SAM" id="Phobius"/>
    </source>
</evidence>
<name>K0RAE2_THAOC</name>
<keyword evidence="3" id="KW-1185">Reference proteome</keyword>
<keyword evidence="1" id="KW-1133">Transmembrane helix</keyword>
<feature type="transmembrane region" description="Helical" evidence="1">
    <location>
        <begin position="96"/>
        <end position="115"/>
    </location>
</feature>
<keyword evidence="1" id="KW-0472">Membrane</keyword>
<reference evidence="2 3" key="1">
    <citation type="journal article" date="2012" name="Genome Biol.">
        <title>Genome and low-iron response of an oceanic diatom adapted to chronic iron limitation.</title>
        <authorList>
            <person name="Lommer M."/>
            <person name="Specht M."/>
            <person name="Roy A.S."/>
            <person name="Kraemer L."/>
            <person name="Andreson R."/>
            <person name="Gutowska M.A."/>
            <person name="Wolf J."/>
            <person name="Bergner S.V."/>
            <person name="Schilhabel M.B."/>
            <person name="Klostermeier U.C."/>
            <person name="Beiko R.G."/>
            <person name="Rosenstiel P."/>
            <person name="Hippler M."/>
            <person name="Laroche J."/>
        </authorList>
    </citation>
    <scope>NUCLEOTIDE SEQUENCE [LARGE SCALE GENOMIC DNA]</scope>
    <source>
        <strain evidence="2 3">CCMP1005</strain>
    </source>
</reference>
<accession>K0RAE2</accession>
<organism evidence="2 3">
    <name type="scientific">Thalassiosira oceanica</name>
    <name type="common">Marine diatom</name>
    <dbReference type="NCBI Taxonomy" id="159749"/>
    <lineage>
        <taxon>Eukaryota</taxon>
        <taxon>Sar</taxon>
        <taxon>Stramenopiles</taxon>
        <taxon>Ochrophyta</taxon>
        <taxon>Bacillariophyta</taxon>
        <taxon>Coscinodiscophyceae</taxon>
        <taxon>Thalassiosirophycidae</taxon>
        <taxon>Thalassiosirales</taxon>
        <taxon>Thalassiosiraceae</taxon>
        <taxon>Thalassiosira</taxon>
    </lineage>
</organism>
<sequence length="116" mass="12729">EPGATKGKYHFANAMRFIDGLAFLFINTTLLLQATEVLGAFLNFAALQFLSDIDNVALSLARDGYLSDSLEEVAGDVSLMKLPRNHNDTLQVLDSVAMAIILLAMVIMYVLNVFVF</sequence>
<feature type="transmembrane region" description="Helical" evidence="1">
    <location>
        <begin position="21"/>
        <end position="42"/>
    </location>
</feature>
<dbReference type="EMBL" id="AGNL01045033">
    <property type="protein sequence ID" value="EJK49199.1"/>
    <property type="molecule type" value="Genomic_DNA"/>
</dbReference>
<keyword evidence="1" id="KW-0812">Transmembrane</keyword>
<dbReference type="eggNOG" id="ENOG502SPIG">
    <property type="taxonomic scope" value="Eukaryota"/>
</dbReference>
<proteinExistence type="predicted"/>
<dbReference type="OrthoDB" id="47245at2759"/>
<protein>
    <submittedName>
        <fullName evidence="2">Uncharacterized protein</fullName>
    </submittedName>
</protein>
<dbReference type="Proteomes" id="UP000266841">
    <property type="component" value="Unassembled WGS sequence"/>
</dbReference>
<gene>
    <name evidence="2" type="ORF">THAOC_31952</name>
</gene>
<evidence type="ECO:0000313" key="3">
    <source>
        <dbReference type="Proteomes" id="UP000266841"/>
    </source>
</evidence>
<comment type="caution">
    <text evidence="2">The sequence shown here is derived from an EMBL/GenBank/DDBJ whole genome shotgun (WGS) entry which is preliminary data.</text>
</comment>
<feature type="non-terminal residue" evidence="2">
    <location>
        <position position="1"/>
    </location>
</feature>
<evidence type="ECO:0000313" key="2">
    <source>
        <dbReference type="EMBL" id="EJK49199.1"/>
    </source>
</evidence>
<dbReference type="AlphaFoldDB" id="K0RAE2"/>